<proteinExistence type="inferred from homology"/>
<dbReference type="InterPro" id="IPR019313">
    <property type="entry name" value="Mediator_Med17"/>
</dbReference>
<feature type="region of interest" description="Disordered" evidence="9">
    <location>
        <begin position="474"/>
        <end position="515"/>
    </location>
</feature>
<dbReference type="Proteomes" id="UP000469890">
    <property type="component" value="Unassembled WGS sequence"/>
</dbReference>
<evidence type="ECO:0000256" key="2">
    <source>
        <dbReference type="ARBA" id="ARBA00005635"/>
    </source>
</evidence>
<dbReference type="GO" id="GO:0003712">
    <property type="term" value="F:transcription coregulator activity"/>
    <property type="evidence" value="ECO:0007669"/>
    <property type="project" value="InterPro"/>
</dbReference>
<evidence type="ECO:0000256" key="8">
    <source>
        <dbReference type="RuleBase" id="RU364140"/>
    </source>
</evidence>
<reference evidence="10 11" key="1">
    <citation type="submission" date="2019-09" db="EMBL/GenBank/DDBJ databases">
        <authorList>
            <consortium name="DOE Joint Genome Institute"/>
            <person name="Mondo S.J."/>
            <person name="Navarro-Mendoza M.I."/>
            <person name="Perez-Arques C."/>
            <person name="Panchal S."/>
            <person name="Nicolas F.E."/>
            <person name="Ganguly P."/>
            <person name="Pangilinan J."/>
            <person name="Grigoriev I."/>
            <person name="Heitman J."/>
            <person name="Sanya K."/>
            <person name="Garre V."/>
        </authorList>
    </citation>
    <scope>NUCLEOTIDE SEQUENCE [LARGE SCALE GENOMIC DNA]</scope>
    <source>
        <strain evidence="10 11">MU402</strain>
    </source>
</reference>
<feature type="compositionally biased region" description="Low complexity" evidence="9">
    <location>
        <begin position="474"/>
        <end position="512"/>
    </location>
</feature>
<evidence type="ECO:0000256" key="3">
    <source>
        <dbReference type="ARBA" id="ARBA00019610"/>
    </source>
</evidence>
<comment type="subcellular location">
    <subcellularLocation>
        <location evidence="1 8">Nucleus</location>
    </subcellularLocation>
</comment>
<evidence type="ECO:0000256" key="9">
    <source>
        <dbReference type="SAM" id="MobiDB-lite"/>
    </source>
</evidence>
<dbReference type="Pfam" id="PF10156">
    <property type="entry name" value="Med17"/>
    <property type="match status" value="1"/>
</dbReference>
<keyword evidence="6 8" id="KW-0539">Nucleus</keyword>
<dbReference type="GO" id="GO:0070847">
    <property type="term" value="C:core mediator complex"/>
    <property type="evidence" value="ECO:0007669"/>
    <property type="project" value="TreeGrafter"/>
</dbReference>
<comment type="function">
    <text evidence="8">Component of the Mediator complex, a coactivator involved in the regulated transcription of nearly all RNA polymerase II-dependent genes. Mediator functions as a bridge to convey information from gene-specific regulatory proteins to the basal RNA polymerase II transcription machinery. Mediator is recruited to promoters by direct interactions with regulatory proteins and serves as a scaffold for the assembly of a functional preinitiation complex with RNA polymerase II and the general transcription factors.</text>
</comment>
<sequence length="775" mass="85414">MSQEPTKKRIKLSLEPAIDNNVVDITNAGQEILKTDTSLPEKLMQSVDRIWFERGEWKDISEKSLMASIKRRQQQPELEGDDDEEEQQIHAENALPTHALPPGFDIAKLRESVINKLFHAKSEIDVALDVINILAAGNRGSSSAAVKDLVLPAGSLTATYVTKPKQTTKAQLESVQLNLGLKRKKQKQASEFLKKSAAALKRLVEKEQVFWDEALDLRRNNWHMQANSNAGASFFVQYGYTEVGSDFNEQSVGELKRSEDDSEQDLLQMSLPHGTCRKVAVRISQSHMGKLGLGGQNEFSEGILGILEGGEEEEQQGAYADQDEEKRGTCKQGKQGVHAVKAAVGTMHSKIQNQLAEAHATVFDAELFSNILAEAQALNSNVRFPDDEIVINIDGQIDLHVAKVPVLASTAAASSTTTTLTSQQIISRSIDLSFRLLLLQHQRFNLWKTKARTLSSNHKIHQLLQSDTAVASSTASSAATPTAATNAPTPTQSGNGATGTPAPTPTTAASGNVLPVVGTNGSVATATSRARTRLAMAANSTATAARDLPKHIPILLPLMSLTRFWVQFDRIRHVTNKIIREYRHLAIAVHYTFADDQTQQPSKAARPYDTYPGYGQVALCLGLGILRGPSLHFSLSQSGSISVCLPQTTVVLQNVSEFEAFLSREIKVICLRTVCDVANDMIKSQQLWQVDQVDEAIHGSIWWQQQQSMPHWRTITVRLLNSHLEFKLSSSHEVQDTAVYTLELNHTITPMHFKERVCVIIKQLTLDAQNEKGRQ</sequence>
<evidence type="ECO:0000313" key="10">
    <source>
        <dbReference type="EMBL" id="KAF1797518.1"/>
    </source>
</evidence>
<organism evidence="10 11">
    <name type="scientific">Mucor circinelloides f. lusitanicus</name>
    <name type="common">Mucor racemosus var. lusitanicus</name>
    <dbReference type="NCBI Taxonomy" id="29924"/>
    <lineage>
        <taxon>Eukaryota</taxon>
        <taxon>Fungi</taxon>
        <taxon>Fungi incertae sedis</taxon>
        <taxon>Mucoromycota</taxon>
        <taxon>Mucoromycotina</taxon>
        <taxon>Mucoromycetes</taxon>
        <taxon>Mucorales</taxon>
        <taxon>Mucorineae</taxon>
        <taxon>Mucoraceae</taxon>
        <taxon>Mucor</taxon>
    </lineage>
</organism>
<keyword evidence="5 8" id="KW-0804">Transcription</keyword>
<comment type="caution">
    <text evidence="10">The sequence shown here is derived from an EMBL/GenBank/DDBJ whole genome shotgun (WGS) entry which is preliminary data.</text>
</comment>
<dbReference type="PANTHER" id="PTHR13114">
    <property type="entry name" value="MEDIATOR OF RNA POLYMERASE II TRANSCRIPTION SUBUNIT 17"/>
    <property type="match status" value="1"/>
</dbReference>
<gene>
    <name evidence="8" type="primary">MED17</name>
    <name evidence="10" type="ORF">FB192DRAFT_1400263</name>
</gene>
<accession>A0A8H4B9C1</accession>
<name>A0A8H4B9C1_MUCCL</name>
<dbReference type="AlphaFoldDB" id="A0A8H4B9C1"/>
<evidence type="ECO:0000256" key="1">
    <source>
        <dbReference type="ARBA" id="ARBA00004123"/>
    </source>
</evidence>
<dbReference type="GO" id="GO:0006357">
    <property type="term" value="P:regulation of transcription by RNA polymerase II"/>
    <property type="evidence" value="ECO:0007669"/>
    <property type="project" value="InterPro"/>
</dbReference>
<evidence type="ECO:0000313" key="11">
    <source>
        <dbReference type="Proteomes" id="UP000469890"/>
    </source>
</evidence>
<keyword evidence="4 8" id="KW-0805">Transcription regulation</keyword>
<evidence type="ECO:0000256" key="6">
    <source>
        <dbReference type="ARBA" id="ARBA00023242"/>
    </source>
</evidence>
<dbReference type="PANTHER" id="PTHR13114:SF7">
    <property type="entry name" value="MEDIATOR OF RNA POLYMERASE II TRANSCRIPTION SUBUNIT 17"/>
    <property type="match status" value="1"/>
</dbReference>
<dbReference type="EMBL" id="JAAECE010000009">
    <property type="protein sequence ID" value="KAF1797518.1"/>
    <property type="molecule type" value="Genomic_DNA"/>
</dbReference>
<dbReference type="GO" id="GO:0016592">
    <property type="term" value="C:mediator complex"/>
    <property type="evidence" value="ECO:0007669"/>
    <property type="project" value="InterPro"/>
</dbReference>
<protein>
    <recommendedName>
        <fullName evidence="3 8">Mediator of RNA polymerase II transcription subunit 17</fullName>
    </recommendedName>
    <alternativeName>
        <fullName evidence="7 8">Mediator complex subunit 17</fullName>
    </alternativeName>
</protein>
<evidence type="ECO:0000256" key="4">
    <source>
        <dbReference type="ARBA" id="ARBA00023015"/>
    </source>
</evidence>
<keyword evidence="8" id="KW-0010">Activator</keyword>
<evidence type="ECO:0000256" key="7">
    <source>
        <dbReference type="ARBA" id="ARBA00032014"/>
    </source>
</evidence>
<evidence type="ECO:0000256" key="5">
    <source>
        <dbReference type="ARBA" id="ARBA00023163"/>
    </source>
</evidence>
<comment type="similarity">
    <text evidence="2 8">Belongs to the Mediator complex subunit 17 family.</text>
</comment>
<comment type="subunit">
    <text evidence="8">Component of the Mediator complex.</text>
</comment>